<dbReference type="Gene3D" id="1.10.132.120">
    <property type="match status" value="1"/>
</dbReference>
<keyword evidence="6" id="KW-0413">Isomerase</keyword>
<dbReference type="RefSeq" id="WP_208500140.1">
    <property type="nucleotide sequence ID" value="NZ_JAGFOA010000001.1"/>
</dbReference>
<evidence type="ECO:0000256" key="4">
    <source>
        <dbReference type="ARBA" id="ARBA00023029"/>
    </source>
</evidence>
<comment type="similarity">
    <text evidence="2">Belongs to the type IB topoisomerase family.</text>
</comment>
<dbReference type="GO" id="GO:0003917">
    <property type="term" value="F:DNA topoisomerase type I (single strand cut, ATP-independent) activity"/>
    <property type="evidence" value="ECO:0007669"/>
    <property type="project" value="UniProtKB-EC"/>
</dbReference>
<name>A0A939QGF8_9MICO</name>
<dbReference type="Proteomes" id="UP000680132">
    <property type="component" value="Unassembled WGS sequence"/>
</dbReference>
<feature type="domain" description="DNA topoisomerase IB N-terminal" evidence="8">
    <location>
        <begin position="21"/>
        <end position="68"/>
    </location>
</feature>
<evidence type="ECO:0000256" key="6">
    <source>
        <dbReference type="ARBA" id="ARBA00023235"/>
    </source>
</evidence>
<dbReference type="Gene3D" id="3.30.66.10">
    <property type="entry name" value="DNA topoisomerase I domain"/>
    <property type="match status" value="1"/>
</dbReference>
<evidence type="ECO:0000259" key="8">
    <source>
        <dbReference type="Pfam" id="PF21338"/>
    </source>
</evidence>
<sequence>MRLRRSSPDQPGWTRRGAGRGFVYLDEHGARLPSEEVERIRALAIPPAWRDVWICPYPHGHLQAVGTDAAGRRQYLYHPHWRIRRDAAKFDRMLDFGEALGKARVRVLDDLTADGMPLDRACALAVRMLDLGCFRIGNDVYADTHGSFGLTTLRRDHVTRRGETMLFAFTGKSGVEHRIEIDDAQVVSAIETLRRRRDDASGLLAYRGSDGWRTMTPALVNAYVQQITGMEASAKDFRTWHATVLAATEIAAGADELERSGRGGVTRRRRVVTDAMRQVAAFLGNTPTLARTSYVDPRVVGAYAEGRTIIRALRRAPESGPERQLALERATRRLIREDHAS</sequence>
<dbReference type="Gene3D" id="3.90.15.10">
    <property type="entry name" value="Topoisomerase I, Chain A, domain 3"/>
    <property type="match status" value="1"/>
</dbReference>
<gene>
    <name evidence="9" type="ORF">J5V96_02965</name>
    <name evidence="10" type="ORF">J5V96_13210</name>
</gene>
<evidence type="ECO:0000259" key="7">
    <source>
        <dbReference type="Pfam" id="PF01028"/>
    </source>
</evidence>
<evidence type="ECO:0000313" key="9">
    <source>
        <dbReference type="EMBL" id="MBO3662467.1"/>
    </source>
</evidence>
<dbReference type="InterPro" id="IPR001631">
    <property type="entry name" value="TopoI"/>
</dbReference>
<evidence type="ECO:0000313" key="10">
    <source>
        <dbReference type="EMBL" id="MBO3664459.1"/>
    </source>
</evidence>
<evidence type="ECO:0000256" key="1">
    <source>
        <dbReference type="ARBA" id="ARBA00000213"/>
    </source>
</evidence>
<dbReference type="InterPro" id="IPR035447">
    <property type="entry name" value="DNA_topo_I_N_sf"/>
</dbReference>
<evidence type="ECO:0000256" key="5">
    <source>
        <dbReference type="ARBA" id="ARBA00023125"/>
    </source>
</evidence>
<comment type="catalytic activity">
    <reaction evidence="1">
        <text>ATP-independent breakage of single-stranded DNA, followed by passage and rejoining.</text>
        <dbReference type="EC" id="5.6.2.1"/>
    </reaction>
</comment>
<comment type="caution">
    <text evidence="9">The sequence shown here is derived from an EMBL/GenBank/DDBJ whole genome shotgun (WGS) entry which is preliminary data.</text>
</comment>
<dbReference type="InterPro" id="IPR013500">
    <property type="entry name" value="TopoI_cat_euk"/>
</dbReference>
<dbReference type="EMBL" id="JAGFOA010000001">
    <property type="protein sequence ID" value="MBO3662467.1"/>
    <property type="molecule type" value="Genomic_DNA"/>
</dbReference>
<dbReference type="EC" id="5.6.2.1" evidence="3"/>
<dbReference type="InterPro" id="IPR014711">
    <property type="entry name" value="TopoI_cat_a-hlx-sub_euk"/>
</dbReference>
<feature type="domain" description="DNA topoisomerase I catalytic core eukaryotic-type" evidence="7">
    <location>
        <begin position="81"/>
        <end position="292"/>
    </location>
</feature>
<dbReference type="Pfam" id="PF21338">
    <property type="entry name" value="Top1B_N_bact"/>
    <property type="match status" value="1"/>
</dbReference>
<evidence type="ECO:0000256" key="2">
    <source>
        <dbReference type="ARBA" id="ARBA00006645"/>
    </source>
</evidence>
<dbReference type="GO" id="GO:0003677">
    <property type="term" value="F:DNA binding"/>
    <property type="evidence" value="ECO:0007669"/>
    <property type="project" value="UniProtKB-KW"/>
</dbReference>
<dbReference type="AlphaFoldDB" id="A0A939QGF8"/>
<proteinExistence type="inferred from homology"/>
<dbReference type="PRINTS" id="PR00416">
    <property type="entry name" value="EUTPISMRASEI"/>
</dbReference>
<keyword evidence="11" id="KW-1185">Reference proteome</keyword>
<dbReference type="InterPro" id="IPR049331">
    <property type="entry name" value="Top1B_N_bact"/>
</dbReference>
<dbReference type="GO" id="GO:0006265">
    <property type="term" value="P:DNA topological change"/>
    <property type="evidence" value="ECO:0007669"/>
    <property type="project" value="InterPro"/>
</dbReference>
<dbReference type="EMBL" id="JAGFOA010000005">
    <property type="protein sequence ID" value="MBO3664459.1"/>
    <property type="molecule type" value="Genomic_DNA"/>
</dbReference>
<evidence type="ECO:0000256" key="3">
    <source>
        <dbReference type="ARBA" id="ARBA00012891"/>
    </source>
</evidence>
<dbReference type="Pfam" id="PF01028">
    <property type="entry name" value="Topoisom_I"/>
    <property type="match status" value="1"/>
</dbReference>
<dbReference type="InterPro" id="IPR011010">
    <property type="entry name" value="DNA_brk_join_enz"/>
</dbReference>
<accession>A0A939QGF8</accession>
<protein>
    <recommendedName>
        <fullName evidence="3">DNA topoisomerase</fullName>
        <ecNumber evidence="3">5.6.2.1</ecNumber>
    </recommendedName>
</protein>
<reference evidence="9" key="1">
    <citation type="submission" date="2021-03" db="EMBL/GenBank/DDBJ databases">
        <title>Microbacterium sp. nov., a novel actinobacterium isolated from cow dung.</title>
        <authorList>
            <person name="Zhang L."/>
        </authorList>
    </citation>
    <scope>NUCLEOTIDE SEQUENCE</scope>
    <source>
        <strain evidence="9">NEAU-LLB</strain>
    </source>
</reference>
<keyword evidence="5" id="KW-0238">DNA-binding</keyword>
<organism evidence="9 11">
    <name type="scientific">Microbacterium stercoris</name>
    <dbReference type="NCBI Taxonomy" id="2820289"/>
    <lineage>
        <taxon>Bacteria</taxon>
        <taxon>Bacillati</taxon>
        <taxon>Actinomycetota</taxon>
        <taxon>Actinomycetes</taxon>
        <taxon>Micrococcales</taxon>
        <taxon>Microbacteriaceae</taxon>
        <taxon>Microbacterium</taxon>
    </lineage>
</organism>
<dbReference type="SUPFAM" id="SSF55869">
    <property type="entry name" value="DNA topoisomerase I domain"/>
    <property type="match status" value="1"/>
</dbReference>
<keyword evidence="4" id="KW-0799">Topoisomerase</keyword>
<dbReference type="SUPFAM" id="SSF56349">
    <property type="entry name" value="DNA breaking-rejoining enzymes"/>
    <property type="match status" value="1"/>
</dbReference>
<evidence type="ECO:0000313" key="11">
    <source>
        <dbReference type="Proteomes" id="UP000680132"/>
    </source>
</evidence>
<dbReference type="PROSITE" id="PS52038">
    <property type="entry name" value="TOPO_IB_2"/>
    <property type="match status" value="1"/>
</dbReference>